<dbReference type="Pfam" id="PF10231">
    <property type="entry name" value="COA8"/>
    <property type="match status" value="1"/>
</dbReference>
<keyword evidence="4" id="KW-0809">Transit peptide</keyword>
<keyword evidence="8" id="KW-1185">Reference proteome</keyword>
<accession>A0AAF0ERE0</accession>
<gene>
    <name evidence="7" type="ORF">MCUN1_000355</name>
</gene>
<comment type="subcellular location">
    <subcellularLocation>
        <location evidence="1">Mitochondrion inner membrane</location>
        <topology evidence="1">Peripheral membrane protein</topology>
        <orientation evidence="1">Matrix side</orientation>
    </subcellularLocation>
</comment>
<dbReference type="PANTHER" id="PTHR31107:SF2">
    <property type="entry name" value="CYTOCHROME C OXIDASE ASSEMBLY FACTOR 8"/>
    <property type="match status" value="1"/>
</dbReference>
<dbReference type="InterPro" id="IPR018796">
    <property type="entry name" value="COA8"/>
</dbReference>
<organism evidence="7 8">
    <name type="scientific">Malassezia cuniculi</name>
    <dbReference type="NCBI Taxonomy" id="948313"/>
    <lineage>
        <taxon>Eukaryota</taxon>
        <taxon>Fungi</taxon>
        <taxon>Dikarya</taxon>
        <taxon>Basidiomycota</taxon>
        <taxon>Ustilaginomycotina</taxon>
        <taxon>Malasseziomycetes</taxon>
        <taxon>Malasseziales</taxon>
        <taxon>Malasseziaceae</taxon>
        <taxon>Malassezia</taxon>
    </lineage>
</organism>
<evidence type="ECO:0000256" key="1">
    <source>
        <dbReference type="ARBA" id="ARBA00004443"/>
    </source>
</evidence>
<dbReference type="GO" id="GO:0097193">
    <property type="term" value="P:intrinsic apoptotic signaling pathway"/>
    <property type="evidence" value="ECO:0007669"/>
    <property type="project" value="InterPro"/>
</dbReference>
<keyword evidence="6" id="KW-0472">Membrane</keyword>
<evidence type="ECO:0008006" key="9">
    <source>
        <dbReference type="Google" id="ProtNLM"/>
    </source>
</evidence>
<name>A0AAF0ERE0_9BASI</name>
<evidence type="ECO:0000256" key="3">
    <source>
        <dbReference type="ARBA" id="ARBA00022792"/>
    </source>
</evidence>
<evidence type="ECO:0000256" key="4">
    <source>
        <dbReference type="ARBA" id="ARBA00022946"/>
    </source>
</evidence>
<keyword evidence="5" id="KW-0496">Mitochondrion</keyword>
<evidence type="ECO:0000256" key="5">
    <source>
        <dbReference type="ARBA" id="ARBA00023128"/>
    </source>
</evidence>
<evidence type="ECO:0000256" key="2">
    <source>
        <dbReference type="ARBA" id="ARBA00005453"/>
    </source>
</evidence>
<dbReference type="PANTHER" id="PTHR31107">
    <property type="entry name" value="APOPTOGENIC PROTEIN 1, MITOCHONDRIAL"/>
    <property type="match status" value="1"/>
</dbReference>
<dbReference type="EMBL" id="CP119877">
    <property type="protein sequence ID" value="WFD33542.1"/>
    <property type="molecule type" value="Genomic_DNA"/>
</dbReference>
<proteinExistence type="inferred from homology"/>
<evidence type="ECO:0000313" key="7">
    <source>
        <dbReference type="EMBL" id="WFD33542.1"/>
    </source>
</evidence>
<reference evidence="7" key="1">
    <citation type="submission" date="2023-03" db="EMBL/GenBank/DDBJ databases">
        <title>Mating type loci evolution in Malassezia.</title>
        <authorList>
            <person name="Coelho M.A."/>
        </authorList>
    </citation>
    <scope>NUCLEOTIDE SEQUENCE</scope>
    <source>
        <strain evidence="7">CBS 11721</strain>
    </source>
</reference>
<evidence type="ECO:0000313" key="8">
    <source>
        <dbReference type="Proteomes" id="UP001219933"/>
    </source>
</evidence>
<dbReference type="Proteomes" id="UP001219933">
    <property type="component" value="Chromosome 1"/>
</dbReference>
<comment type="similarity">
    <text evidence="2">Belongs to the COA8 family.</text>
</comment>
<keyword evidence="3" id="KW-0999">Mitochondrion inner membrane</keyword>
<protein>
    <recommendedName>
        <fullName evidence="9">Apoptogenic protein 1, mitochondrial</fullName>
    </recommendedName>
</protein>
<dbReference type="GO" id="GO:0005743">
    <property type="term" value="C:mitochondrial inner membrane"/>
    <property type="evidence" value="ECO:0007669"/>
    <property type="project" value="UniProtKB-SubCell"/>
</dbReference>
<evidence type="ECO:0000256" key="6">
    <source>
        <dbReference type="ARBA" id="ARBA00023136"/>
    </source>
</evidence>
<dbReference type="AlphaFoldDB" id="A0AAF0ERE0"/>
<sequence length="180" mass="21202">MRPTAWRLAKLRSKSLLPEEPPVYVGPPDRISNLRPTIYSVTRTSSARAHPYSLAEFSQVPHERRGFIGQVQRKLATRLEAAQLEARLQNMWLDQFNQRFWTDNNARFERALQEYDESIPQDDRPASERAAPFYRAWLAANETRLRNYNWMLWRATFTAIGAQIKYAIIYRAARLVEWFA</sequence>